<comment type="similarity">
    <text evidence="3 14 15">Belongs to the HemJ family.</text>
</comment>
<dbReference type="GO" id="GO:0070818">
    <property type="term" value="F:protoporphyrinogen oxidase activity"/>
    <property type="evidence" value="ECO:0007669"/>
    <property type="project" value="UniProtKB-UniRule"/>
</dbReference>
<comment type="subcellular location">
    <subcellularLocation>
        <location evidence="1 14">Cell membrane</location>
        <topology evidence="1 14">Multi-pass membrane protein</topology>
    </subcellularLocation>
</comment>
<feature type="binding site" description="axial binding residue" evidence="14">
    <location>
        <position position="16"/>
    </location>
    <ligand>
        <name>heme</name>
        <dbReference type="ChEBI" id="CHEBI:30413"/>
    </ligand>
    <ligandPart>
        <name>Fe</name>
        <dbReference type="ChEBI" id="CHEBI:18248"/>
    </ligandPart>
</feature>
<evidence type="ECO:0000313" key="16">
    <source>
        <dbReference type="EMBL" id="AOZ68085.1"/>
    </source>
</evidence>
<feature type="transmembrane region" description="Helical" evidence="14">
    <location>
        <begin position="94"/>
        <end position="113"/>
    </location>
</feature>
<dbReference type="STRING" id="1850250.LPB142_01115"/>
<comment type="subunit">
    <text evidence="14">Homodimer.</text>
</comment>
<keyword evidence="17" id="KW-1185">Reference proteome</keyword>
<evidence type="ECO:0000256" key="5">
    <source>
        <dbReference type="ARBA" id="ARBA00022475"/>
    </source>
</evidence>
<dbReference type="KEGG" id="rhp:LPB142_01115"/>
<dbReference type="PANTHER" id="PTHR40255">
    <property type="entry name" value="UPF0093 MEMBRANE PROTEIN SLR1790"/>
    <property type="match status" value="1"/>
</dbReference>
<sequence length="154" mass="18099">MFDFLADFYLWTKSLHVMSVLAWMAGLFYLPRLFVYHVEGLQKRGVVRESEMEMLFRHQERLLYKAIMQPAMISSWLFGVLLVLTPGVVQWDMIWPWTKAASILGMTWFHFWCGGARLRLAEGVNTLTGRQFRMMNEVPTLFMIVIVLSVILKF</sequence>
<feature type="transmembrane region" description="Helical" evidence="14">
    <location>
        <begin position="20"/>
        <end position="41"/>
    </location>
</feature>
<feature type="transmembrane region" description="Helical" evidence="14">
    <location>
        <begin position="62"/>
        <end position="88"/>
    </location>
</feature>
<keyword evidence="5 14" id="KW-1003">Cell membrane</keyword>
<keyword evidence="10 14" id="KW-0560">Oxidoreductase</keyword>
<evidence type="ECO:0000256" key="7">
    <source>
        <dbReference type="ARBA" id="ARBA00022692"/>
    </source>
</evidence>
<evidence type="ECO:0000256" key="2">
    <source>
        <dbReference type="ARBA" id="ARBA00005073"/>
    </source>
</evidence>
<evidence type="ECO:0000256" key="12">
    <source>
        <dbReference type="ARBA" id="ARBA00023136"/>
    </source>
</evidence>
<dbReference type="GO" id="GO:0006782">
    <property type="term" value="P:protoporphyrinogen IX biosynthetic process"/>
    <property type="evidence" value="ECO:0007669"/>
    <property type="project" value="UniProtKB-UniRule"/>
</dbReference>
<evidence type="ECO:0000256" key="9">
    <source>
        <dbReference type="ARBA" id="ARBA00022989"/>
    </source>
</evidence>
<dbReference type="RefSeq" id="WP_071165250.1">
    <property type="nucleotide sequence ID" value="NZ_CP017781.1"/>
</dbReference>
<dbReference type="EMBL" id="CP017781">
    <property type="protein sequence ID" value="AOZ68085.1"/>
    <property type="molecule type" value="Genomic_DNA"/>
</dbReference>
<feature type="transmembrane region" description="Helical" evidence="14">
    <location>
        <begin position="134"/>
        <end position="152"/>
    </location>
</feature>
<keyword evidence="6 14" id="KW-0349">Heme</keyword>
<evidence type="ECO:0000256" key="13">
    <source>
        <dbReference type="ARBA" id="ARBA00048390"/>
    </source>
</evidence>
<organism evidence="16 17">
    <name type="scientific">Rhodobacter xanthinilyticus</name>
    <dbReference type="NCBI Taxonomy" id="1850250"/>
    <lineage>
        <taxon>Bacteria</taxon>
        <taxon>Pseudomonadati</taxon>
        <taxon>Pseudomonadota</taxon>
        <taxon>Alphaproteobacteria</taxon>
        <taxon>Rhodobacterales</taxon>
        <taxon>Rhodobacter group</taxon>
        <taxon>Rhodobacter</taxon>
    </lineage>
</organism>
<dbReference type="GO" id="GO:0005886">
    <property type="term" value="C:plasma membrane"/>
    <property type="evidence" value="ECO:0007669"/>
    <property type="project" value="UniProtKB-SubCell"/>
</dbReference>
<keyword evidence="12 14" id="KW-0472">Membrane</keyword>
<keyword evidence="7 14" id="KW-0812">Transmembrane</keyword>
<dbReference type="UniPathway" id="UPA00251">
    <property type="reaction ID" value="UER00324"/>
</dbReference>
<keyword evidence="9 14" id="KW-1133">Transmembrane helix</keyword>
<evidence type="ECO:0000256" key="8">
    <source>
        <dbReference type="ARBA" id="ARBA00022723"/>
    </source>
</evidence>
<gene>
    <name evidence="16" type="ORF">LPB142_01115</name>
</gene>
<evidence type="ECO:0000256" key="1">
    <source>
        <dbReference type="ARBA" id="ARBA00004651"/>
    </source>
</evidence>
<evidence type="ECO:0000256" key="4">
    <source>
        <dbReference type="ARBA" id="ARBA00017504"/>
    </source>
</evidence>
<keyword evidence="8 14" id="KW-0479">Metal-binding</keyword>
<feature type="binding site" description="axial binding residue" evidence="14">
    <location>
        <position position="99"/>
    </location>
    <ligand>
        <name>heme</name>
        <dbReference type="ChEBI" id="CHEBI:30413"/>
    </ligand>
    <ligandPart>
        <name>Fe</name>
        <dbReference type="ChEBI" id="CHEBI:18248"/>
    </ligandPart>
</feature>
<name>A0A1D9M8A6_9RHOB</name>
<evidence type="ECO:0000256" key="10">
    <source>
        <dbReference type="ARBA" id="ARBA00023002"/>
    </source>
</evidence>
<evidence type="ECO:0000256" key="11">
    <source>
        <dbReference type="ARBA" id="ARBA00023004"/>
    </source>
</evidence>
<evidence type="ECO:0000313" key="17">
    <source>
        <dbReference type="Proteomes" id="UP000176562"/>
    </source>
</evidence>
<comment type="cofactor">
    <cofactor evidence="14 15">
        <name>heme b</name>
        <dbReference type="ChEBI" id="CHEBI:60344"/>
    </cofactor>
    <text evidence="14 15">Binds 1 heme b (iron(II)-protoporphyrin IX) group per subunit.</text>
</comment>
<reference evidence="16 17" key="1">
    <citation type="submission" date="2016-10" db="EMBL/GenBank/DDBJ databases">
        <title>Rhodobacter sp. LPB0142, isolated from sea water.</title>
        <authorList>
            <person name="Kim E."/>
            <person name="Yi H."/>
        </authorList>
    </citation>
    <scope>NUCLEOTIDE SEQUENCE [LARGE SCALE GENOMIC DNA]</scope>
    <source>
        <strain evidence="16 17">LPB0142</strain>
    </source>
</reference>
<dbReference type="InterPro" id="IPR005265">
    <property type="entry name" value="HemJ-like"/>
</dbReference>
<dbReference type="PANTHER" id="PTHR40255:SF1">
    <property type="entry name" value="PROTOPORPHYRINOGEN IX OXIDASE"/>
    <property type="match status" value="1"/>
</dbReference>
<dbReference type="Proteomes" id="UP000176562">
    <property type="component" value="Chromosome"/>
</dbReference>
<comment type="function">
    <text evidence="14 15">Catalyzes the oxidation of protoporphyrinogen IX to protoporphyrin IX.</text>
</comment>
<evidence type="ECO:0000256" key="14">
    <source>
        <dbReference type="HAMAP-Rule" id="MF_02239"/>
    </source>
</evidence>
<dbReference type="GO" id="GO:0046872">
    <property type="term" value="F:metal ion binding"/>
    <property type="evidence" value="ECO:0007669"/>
    <property type="project" value="UniProtKB-UniRule"/>
</dbReference>
<proteinExistence type="inferred from homology"/>
<evidence type="ECO:0000256" key="15">
    <source>
        <dbReference type="PIRNR" id="PIRNR004638"/>
    </source>
</evidence>
<dbReference type="HAMAP" id="MF_02239">
    <property type="entry name" value="HemJ"/>
    <property type="match status" value="1"/>
</dbReference>
<protein>
    <recommendedName>
        <fullName evidence="4 14">Protoporphyrinogen IX oxidase</fullName>
        <shortName evidence="14">PPO</shortName>
        <ecNumber evidence="14 15">1.3.99.-</ecNumber>
    </recommendedName>
</protein>
<comment type="catalytic activity">
    <reaction evidence="13 14 15">
        <text>protoporphyrinogen IX + 3 A = protoporphyrin IX + 3 AH2</text>
        <dbReference type="Rhea" id="RHEA:62000"/>
        <dbReference type="ChEBI" id="CHEBI:13193"/>
        <dbReference type="ChEBI" id="CHEBI:17499"/>
        <dbReference type="ChEBI" id="CHEBI:57306"/>
        <dbReference type="ChEBI" id="CHEBI:57307"/>
    </reaction>
</comment>
<comment type="pathway">
    <text evidence="2 14 15">Porphyrin-containing compound metabolism; protoporphyrin-IX biosynthesis; protoporphyrin-IX from protoporphyrinogen-IX: step 1/1.</text>
</comment>
<dbReference type="PIRSF" id="PIRSF004638">
    <property type="entry name" value="UCP004638"/>
    <property type="match status" value="1"/>
</dbReference>
<accession>A0A1D9M8A6</accession>
<dbReference type="Pfam" id="PF03653">
    <property type="entry name" value="UPF0093"/>
    <property type="match status" value="1"/>
</dbReference>
<evidence type="ECO:0000256" key="3">
    <source>
        <dbReference type="ARBA" id="ARBA00006501"/>
    </source>
</evidence>
<dbReference type="EC" id="1.3.99.-" evidence="14 15"/>
<keyword evidence="11 14" id="KW-0408">Iron</keyword>
<evidence type="ECO:0000256" key="6">
    <source>
        <dbReference type="ARBA" id="ARBA00022617"/>
    </source>
</evidence>
<dbReference type="AlphaFoldDB" id="A0A1D9M8A6"/>